<dbReference type="CDD" id="cd09487">
    <property type="entry name" value="SAM_superfamily"/>
    <property type="match status" value="1"/>
</dbReference>
<dbReference type="EMBL" id="CAADRA010007039">
    <property type="protein sequence ID" value="VFT98663.1"/>
    <property type="molecule type" value="Genomic_DNA"/>
</dbReference>
<feature type="domain" description="EF-hand" evidence="4">
    <location>
        <begin position="2342"/>
        <end position="2377"/>
    </location>
</feature>
<dbReference type="OrthoDB" id="26525at2759"/>
<feature type="domain" description="EF-hand" evidence="4">
    <location>
        <begin position="2378"/>
        <end position="2413"/>
    </location>
</feature>
<dbReference type="SUPFAM" id="SSF47473">
    <property type="entry name" value="EF-hand"/>
    <property type="match status" value="1"/>
</dbReference>
<dbReference type="SMART" id="SM00454">
    <property type="entry name" value="SAM"/>
    <property type="match status" value="1"/>
</dbReference>
<evidence type="ECO:0000256" key="2">
    <source>
        <dbReference type="SAM" id="MobiDB-lite"/>
    </source>
</evidence>
<dbReference type="CDD" id="cd00051">
    <property type="entry name" value="EFh"/>
    <property type="match status" value="1"/>
</dbReference>
<evidence type="ECO:0000259" key="4">
    <source>
        <dbReference type="PROSITE" id="PS50222"/>
    </source>
</evidence>
<evidence type="ECO:0000256" key="1">
    <source>
        <dbReference type="ARBA" id="ARBA00022837"/>
    </source>
</evidence>
<accession>A0A485LJQ0</accession>
<reference evidence="5" key="2">
    <citation type="submission" date="2019-06" db="EMBL/GenBank/DDBJ databases">
        <title>Genomics analysis of Aphanomyces spp. identifies a new class of oomycete effector associated with host adaptation.</title>
        <authorList>
            <person name="Gaulin E."/>
        </authorList>
    </citation>
    <scope>NUCLEOTIDE SEQUENCE</scope>
    <source>
        <strain evidence="5">CBS 578.67</strain>
    </source>
</reference>
<sequence length="2500" mass="276532">MPKQAVDVQDATVFAEAVRQAENRVQEEEEARIIDGYLFVPTSLRHDFKRDPECPVAEASARVTAARLIRSARLFHHTNQALRTQLYPAEIEDMITARIYYERALVKLAAFEADAATKTMLQLQRQIVSLVEGCLKNGQCDIYIGLVQPKRTHILYSAASTHSNMVGRVLQADEGVSFESVHSQVVVVCEDIASDDAVTCFSEHKVGPYACFPLVARPKKMLLHGHCDVIGILGVDTCRLAWRYAPAAMTVARVGELLRAFGLEECVASFKKHYIDGQQLLALTDLDLEYKLGVYRVNARSKLLELIGALRDGVPLHVPEPPIYFVSEPPSMDFLQQVAARAGAIFARARMREWHSNLCAATVDGGCTQYDLYNLVVQALLHCVLSLDTVTIWRLEGHHKYPPAPQVFVLAACDVPLDRRAPFVNSYDKGIKRVLLHKESKAGGMLRGNITRVGDNNRPFLVQWSDLSTDEWAWEVLEPLLAIRPLNTAHFKLQKLLQELELATTPQFDVVVQSDPGVDQWLHCFADHRGDQHTYVLDMTFQPTHPARDAAPFIKLLLPSLEEALVCVRGRQRRADQRVEAMKTMKKAIAHLSMTPSVDALRSAADLVALIANEIVVCLPGVEVAIAELMPGAGAVAFTFGFNGCTLAAANATLGGDAVALTCLQAPWNPLIVHSFDGLRRLGKEESPTDALPYIFLPMVHDDTPVGFVSINRFVDVEKGRTDELHPEFGVMPFLECASKCLAAVLRLKRRAHALFELEALAQNAFQSPLQLYTASLKCMVGTLAGLTKARLVAIPTAANKKAFAVLDRTDVDALEVRYVDALRVRTDEVLRPTLQRYFALDDTTVAAIDTAAAAGPSLLPDEYSTLCDRPKHAVTIDRKLKVTVEAALGVIFGREQFVHSWVPSLSTASTLVALSYTTTPPWLCKADAKYLDTIATTLSGLVQSVRGRYDRVRTRVAALHAARAFIAATAAVHPPCMPSVAAELDAEIRPDVQRHIVDAIAAELVGAHVYIGMLEPSRKRIRYTCASAGSVMATKTLQQGKKGGVSFHCLAIQSPVVVDATNKDALVVRYFADPKNQQWPFIVVPIGTLGVLALDNLTKYGDTPPPEMGIVDFLVRMAQAVHDVIAATRAATQAHRAHLRDVAMHDTLVLCDDGRQSEIAVLQKWLAIVASTFRGVCAYVGLIVPWAKRIEFGLATPNSTMVGRVANINSSVSAACFRTQHPVVVPQVDVNPNGLEVFDAAQTGPYVAVPIPYVGILAVDTFPNPTGGMYMHHVPEPGVVSCLVAMADAVGANVRAKRLWDTTQALKQLFQGNASTFDVLFDAVVDLIAVNIATATRMDIWYLYHDHAPSLQFSKTSDASSVASMTWQHPDDPTASTLSMMPTMTESDALLLCPFQLVDPCHAYRQTHALLVVTRLPTINWPEDLHVLESIQPLLSDCFQLASARAAAAVTRTECLERMYMALDELRQTKSHVAQARLASTQQTWLDWMADALGRGTDVYMAELHANYHPFQGDFDDVLQFTCASSSGSLMRGVRLTNESLSSFQCLRTQEAVVINRLTDTSRAVQFCTARRATRAFVALPLSTFGVVSADSFGSTSFTVATNELERATLAFLQACAVNLVTLLDTTRHIFSFDQIRAAAAIPSIKSATDTPPLQHMFGQAMLTIQRDLGYLHCQQVLSLASDFTGEFRIECWHKSPTRRRMRRAPSHFCYLHRCRPALVRNHIHYDETTLPMTNLPKTLDDARATSVGRLMYATGIEPRGSFPCFAAMVDGHFARPRMAFCVYRKPGRGFQPRDVAYLRACFAVVQDTYLDTFKALVVQSLAMEALAWAKDFVHAKDGLVATAVVKSTKGGAKKAKRDDDDDKKPKKKVTVDVVFATNADKFPAGRMKKTLKKTHRLEAFAVANEPTHMERIPLGPTAPPNVATGPPEEVATAPPPATFEPPAVKPGKFALFGKKPKAGAASDMAQTSTLTTTTAPPPAAVQHWEWMCRLPASQVVLLDIATTTDPVNDALYVTEGTTLADKCNLIYTDFWQAPHGDERLVGYFLSQWWPQIRATLGTVRLAIEQQVRGLLDAEVANKSTCSDDVHAVLSVALLCCGYKKDEMATKRAALQLFLSKQSAQELFSIDPFESATKAKVWTAAFRSRTFLLAYPTAPIELVARVTPAMRALLDTSLMLHVVSKWLKTDADLDKAKWTPLHRAATKMQCLARCKAARDELVRRRCRYHAALVIQCCMRQCLARMHVQEAREARAARRIQHWFRKRHEKKPAKATQQLLAHMHDVQDRFGDSSATMDADGMFSEDTFEAFLTKGGKGMVNAEEKRLLQKLKDLAKERLPLPWEQRVEEEVRDVFEFFDYAGVGSISRDDTKTMIQKLRIPLQADELDDVVGMIDFDKSGDVDLHEFCNWYKYEHARLHARSKDCGTLSSADKTWWAHGMAMRFVRQRWMAWRKQIPAPPSSPPKDASGDTMPLVPNAPQPPQPSKGDDDDDDDEEDDDNDDDE</sequence>
<reference evidence="6 7" key="1">
    <citation type="submission" date="2019-03" db="EMBL/GenBank/DDBJ databases">
        <authorList>
            <person name="Gaulin E."/>
            <person name="Dumas B."/>
        </authorList>
    </citation>
    <scope>NUCLEOTIDE SEQUENCE [LARGE SCALE GENOMIC DNA]</scope>
    <source>
        <strain evidence="6">CBS 568.67</strain>
    </source>
</reference>
<proteinExistence type="predicted"/>
<gene>
    <name evidence="6" type="primary">Aste57867_21995</name>
    <name evidence="5" type="ORF">As57867_021926</name>
    <name evidence="6" type="ORF">ASTE57867_21995</name>
</gene>
<dbReference type="InterPro" id="IPR011992">
    <property type="entry name" value="EF-hand-dom_pair"/>
</dbReference>
<protein>
    <submittedName>
        <fullName evidence="6">Aste57867_21995 protein</fullName>
    </submittedName>
</protein>
<dbReference type="InterPro" id="IPR002048">
    <property type="entry name" value="EF_hand_dom"/>
</dbReference>
<dbReference type="Pfam" id="PF00536">
    <property type="entry name" value="SAM_1"/>
    <property type="match status" value="1"/>
</dbReference>
<dbReference type="GO" id="GO:0005509">
    <property type="term" value="F:calcium ion binding"/>
    <property type="evidence" value="ECO:0007669"/>
    <property type="project" value="InterPro"/>
</dbReference>
<dbReference type="PROSITE" id="PS50222">
    <property type="entry name" value="EF_HAND_2"/>
    <property type="match status" value="2"/>
</dbReference>
<dbReference type="InterPro" id="IPR018247">
    <property type="entry name" value="EF_Hand_1_Ca_BS"/>
</dbReference>
<feature type="compositionally biased region" description="Low complexity" evidence="2">
    <location>
        <begin position="1925"/>
        <end position="1934"/>
    </location>
</feature>
<keyword evidence="1" id="KW-0106">Calcium</keyword>
<feature type="domain" description="SAM" evidence="3">
    <location>
        <begin position="249"/>
        <end position="313"/>
    </location>
</feature>
<dbReference type="EMBL" id="VJMH01007013">
    <property type="protein sequence ID" value="KAF0686209.1"/>
    <property type="molecule type" value="Genomic_DNA"/>
</dbReference>
<dbReference type="InterPro" id="IPR013761">
    <property type="entry name" value="SAM/pointed_sf"/>
</dbReference>
<dbReference type="PROSITE" id="PS50105">
    <property type="entry name" value="SAM_DOMAIN"/>
    <property type="match status" value="1"/>
</dbReference>
<evidence type="ECO:0000259" key="3">
    <source>
        <dbReference type="PROSITE" id="PS50105"/>
    </source>
</evidence>
<evidence type="ECO:0000313" key="5">
    <source>
        <dbReference type="EMBL" id="KAF0686209.1"/>
    </source>
</evidence>
<dbReference type="PROSITE" id="PS00018">
    <property type="entry name" value="EF_HAND_1"/>
    <property type="match status" value="1"/>
</dbReference>
<feature type="compositionally biased region" description="Acidic residues" evidence="2">
    <location>
        <begin position="2484"/>
        <end position="2500"/>
    </location>
</feature>
<dbReference type="Proteomes" id="UP000332933">
    <property type="component" value="Unassembled WGS sequence"/>
</dbReference>
<organism evidence="6 7">
    <name type="scientific">Aphanomyces stellatus</name>
    <dbReference type="NCBI Taxonomy" id="120398"/>
    <lineage>
        <taxon>Eukaryota</taxon>
        <taxon>Sar</taxon>
        <taxon>Stramenopiles</taxon>
        <taxon>Oomycota</taxon>
        <taxon>Saprolegniomycetes</taxon>
        <taxon>Saprolegniales</taxon>
        <taxon>Verrucalvaceae</taxon>
        <taxon>Aphanomyces</taxon>
    </lineage>
</organism>
<evidence type="ECO:0000313" key="7">
    <source>
        <dbReference type="Proteomes" id="UP000332933"/>
    </source>
</evidence>
<dbReference type="SUPFAM" id="SSF47769">
    <property type="entry name" value="SAM/Pointed domain"/>
    <property type="match status" value="1"/>
</dbReference>
<dbReference type="Gene3D" id="1.10.238.10">
    <property type="entry name" value="EF-hand"/>
    <property type="match status" value="1"/>
</dbReference>
<dbReference type="Gene3D" id="1.10.150.50">
    <property type="entry name" value="Transcription Factor, Ets-1"/>
    <property type="match status" value="1"/>
</dbReference>
<feature type="region of interest" description="Disordered" evidence="2">
    <location>
        <begin position="1912"/>
        <end position="1935"/>
    </location>
</feature>
<dbReference type="InterPro" id="IPR001660">
    <property type="entry name" value="SAM"/>
</dbReference>
<feature type="region of interest" description="Disordered" evidence="2">
    <location>
        <begin position="2451"/>
        <end position="2500"/>
    </location>
</feature>
<name>A0A485LJQ0_9STRA</name>
<keyword evidence="7" id="KW-1185">Reference proteome</keyword>
<evidence type="ECO:0000313" key="6">
    <source>
        <dbReference type="EMBL" id="VFT98663.1"/>
    </source>
</evidence>
<dbReference type="Pfam" id="PF13499">
    <property type="entry name" value="EF-hand_7"/>
    <property type="match status" value="1"/>
</dbReference>